<dbReference type="InterPro" id="IPR042276">
    <property type="entry name" value="CapZ_alpha/beta_2"/>
</dbReference>
<evidence type="ECO:0000256" key="5">
    <source>
        <dbReference type="ARBA" id="ARBA00022490"/>
    </source>
</evidence>
<comment type="similarity">
    <text evidence="2 8">Belongs to the F-actin-capping protein beta subunit family.</text>
</comment>
<keyword evidence="7 8" id="KW-0206">Cytoskeleton</keyword>
<dbReference type="GO" id="GO:0000902">
    <property type="term" value="P:cell morphogenesis"/>
    <property type="evidence" value="ECO:0007669"/>
    <property type="project" value="TreeGrafter"/>
</dbReference>
<comment type="function">
    <text evidence="8">F-actin-capping proteins bind in a Ca(2+)-independent manner to the fast growing ends of actin filaments (barbed end) thereby blocking the exchange of subunits at these ends. Unlike other capping proteins (such as gelsolin and severin), these proteins do not sever actin filaments.</text>
</comment>
<organism evidence="9 10">
    <name type="scientific">Dimargaris cristalligena</name>
    <dbReference type="NCBI Taxonomy" id="215637"/>
    <lineage>
        <taxon>Eukaryota</taxon>
        <taxon>Fungi</taxon>
        <taxon>Fungi incertae sedis</taxon>
        <taxon>Zoopagomycota</taxon>
        <taxon>Kickxellomycotina</taxon>
        <taxon>Dimargaritomycetes</taxon>
        <taxon>Dimargaritales</taxon>
        <taxon>Dimargaritaceae</taxon>
        <taxon>Dimargaris</taxon>
    </lineage>
</organism>
<dbReference type="GO" id="GO:0030036">
    <property type="term" value="P:actin cytoskeleton organization"/>
    <property type="evidence" value="ECO:0007669"/>
    <property type="project" value="InterPro"/>
</dbReference>
<evidence type="ECO:0000256" key="6">
    <source>
        <dbReference type="ARBA" id="ARBA00023203"/>
    </source>
</evidence>
<comment type="subunit">
    <text evidence="8">Heterodimer of an alpha and a beta subunit.</text>
</comment>
<dbReference type="GO" id="GO:0005737">
    <property type="term" value="C:cytoplasm"/>
    <property type="evidence" value="ECO:0007669"/>
    <property type="project" value="InterPro"/>
</dbReference>
<dbReference type="InterPro" id="IPR019771">
    <property type="entry name" value="F-actin_capping_bsu_CS"/>
</dbReference>
<dbReference type="PROSITE" id="PS00231">
    <property type="entry name" value="F_ACTIN_CAPPING_BETA"/>
    <property type="match status" value="1"/>
</dbReference>
<gene>
    <name evidence="9" type="ORF">BJ085DRAFT_29700</name>
</gene>
<dbReference type="SUPFAM" id="SSF90096">
    <property type="entry name" value="Subunits of heterodimeric actin filament capping protein Capz"/>
    <property type="match status" value="1"/>
</dbReference>
<dbReference type="GO" id="GO:0051016">
    <property type="term" value="P:barbed-end actin filament capping"/>
    <property type="evidence" value="ECO:0007669"/>
    <property type="project" value="UniProtKB-UniRule"/>
</dbReference>
<dbReference type="PRINTS" id="PR00192">
    <property type="entry name" value="FACTINCAPB"/>
</dbReference>
<evidence type="ECO:0000313" key="9">
    <source>
        <dbReference type="EMBL" id="RKP37284.1"/>
    </source>
</evidence>
<evidence type="ECO:0000256" key="4">
    <source>
        <dbReference type="ARBA" id="ARBA00022467"/>
    </source>
</evidence>
<dbReference type="InterPro" id="IPR043175">
    <property type="entry name" value="CAPZB_N"/>
</dbReference>
<keyword evidence="6 8" id="KW-0009">Actin-binding</keyword>
<evidence type="ECO:0000313" key="10">
    <source>
        <dbReference type="Proteomes" id="UP000268162"/>
    </source>
</evidence>
<evidence type="ECO:0000256" key="3">
    <source>
        <dbReference type="ARBA" id="ARBA00021859"/>
    </source>
</evidence>
<dbReference type="InterPro" id="IPR037282">
    <property type="entry name" value="CapZ_alpha/beta"/>
</dbReference>
<dbReference type="Gene3D" id="1.20.58.570">
    <property type="match status" value="1"/>
</dbReference>
<dbReference type="PANTHER" id="PTHR10619:SF0">
    <property type="entry name" value="F-ACTIN-CAPPING PROTEIN SUBUNIT BETA ISOFORMS 1 AND 2"/>
    <property type="match status" value="1"/>
</dbReference>
<dbReference type="InterPro" id="IPR001698">
    <property type="entry name" value="CAPZB"/>
</dbReference>
<dbReference type="FunFam" id="1.20.58.570:FF:000001">
    <property type="entry name" value="F-actin-capping protein subunit beta"/>
    <property type="match status" value="1"/>
</dbReference>
<evidence type="ECO:0000256" key="2">
    <source>
        <dbReference type="ARBA" id="ARBA00006039"/>
    </source>
</evidence>
<dbReference type="Gene3D" id="3.90.1150.210">
    <property type="entry name" value="F-actin capping protein, beta subunit"/>
    <property type="match status" value="1"/>
</dbReference>
<protein>
    <recommendedName>
        <fullName evidence="3 8">F-actin-capping protein subunit beta</fullName>
    </recommendedName>
</protein>
<proteinExistence type="inferred from homology"/>
<dbReference type="GO" id="GO:0008290">
    <property type="term" value="C:F-actin capping protein complex"/>
    <property type="evidence" value="ECO:0007669"/>
    <property type="project" value="UniProtKB-UniRule"/>
</dbReference>
<keyword evidence="5 8" id="KW-0963">Cytoplasm</keyword>
<sequence>MAEPIDCALDLMRRLPPQNIEENLANLLEIVPDLTEELLSAVDQPLRIQKCHQTGKEYIVCDYNRDGDSYRSPWSDEFDPPLEDANRPPARIRELEVVANEAFNTYRELYFEGGVSSVYLWDLSDGFAGAFLIKKVNDTAKLMKGAWDSIHVVQVVEKGRYAQYKLTSTIMLYTITNREELGSMNLSGNMTQQDEKDYQISDPSDHIANMGRMIEEMEIKMRNSLKEVYFGKTKDVVNELRAAGSIDDSRRQAAMHQELFSKLSGRMS</sequence>
<name>A0A4P9ZUN4_9FUNG</name>
<dbReference type="STRING" id="215637.A0A4P9ZUN4"/>
<comment type="subcellular location">
    <subcellularLocation>
        <location evidence="1 8">Cytoplasm</location>
        <location evidence="1 8">Cytoskeleton</location>
    </subcellularLocation>
</comment>
<dbReference type="Proteomes" id="UP000268162">
    <property type="component" value="Unassembled WGS sequence"/>
</dbReference>
<dbReference type="GO" id="GO:0051015">
    <property type="term" value="F:actin filament binding"/>
    <property type="evidence" value="ECO:0007669"/>
    <property type="project" value="TreeGrafter"/>
</dbReference>
<keyword evidence="10" id="KW-1185">Reference proteome</keyword>
<evidence type="ECO:0000256" key="8">
    <source>
        <dbReference type="RuleBase" id="RU365078"/>
    </source>
</evidence>
<dbReference type="FunFam" id="3.90.1150.210:FF:000001">
    <property type="entry name" value="F-actin-capping protein subunit beta"/>
    <property type="match status" value="1"/>
</dbReference>
<dbReference type="PANTHER" id="PTHR10619">
    <property type="entry name" value="F-ACTIN-CAPPING PROTEIN SUBUNIT BETA"/>
    <property type="match status" value="1"/>
</dbReference>
<reference evidence="10" key="1">
    <citation type="journal article" date="2018" name="Nat. Microbiol.">
        <title>Leveraging single-cell genomics to expand the fungal tree of life.</title>
        <authorList>
            <person name="Ahrendt S.R."/>
            <person name="Quandt C.A."/>
            <person name="Ciobanu D."/>
            <person name="Clum A."/>
            <person name="Salamov A."/>
            <person name="Andreopoulos B."/>
            <person name="Cheng J.F."/>
            <person name="Woyke T."/>
            <person name="Pelin A."/>
            <person name="Henrissat B."/>
            <person name="Reynolds N.K."/>
            <person name="Benny G.L."/>
            <person name="Smith M.E."/>
            <person name="James T.Y."/>
            <person name="Grigoriev I.V."/>
        </authorList>
    </citation>
    <scope>NUCLEOTIDE SEQUENCE [LARGE SCALE GENOMIC DNA]</scope>
    <source>
        <strain evidence="10">RSA 468</strain>
    </source>
</reference>
<keyword evidence="4 8" id="KW-0117">Actin capping</keyword>
<dbReference type="AlphaFoldDB" id="A0A4P9ZUN4"/>
<dbReference type="EMBL" id="ML002515">
    <property type="protein sequence ID" value="RKP37284.1"/>
    <property type="molecule type" value="Genomic_DNA"/>
</dbReference>
<accession>A0A4P9ZUN4</accession>
<evidence type="ECO:0000256" key="1">
    <source>
        <dbReference type="ARBA" id="ARBA00004245"/>
    </source>
</evidence>
<dbReference type="Pfam" id="PF01115">
    <property type="entry name" value="F_actin_cap_B"/>
    <property type="match status" value="1"/>
</dbReference>
<evidence type="ECO:0000256" key="7">
    <source>
        <dbReference type="ARBA" id="ARBA00023212"/>
    </source>
</evidence>